<dbReference type="CDD" id="cd00063">
    <property type="entry name" value="FN3"/>
    <property type="match status" value="1"/>
</dbReference>
<evidence type="ECO:0000313" key="4">
    <source>
        <dbReference type="Proteomes" id="UP001469553"/>
    </source>
</evidence>
<protein>
    <recommendedName>
        <fullName evidence="2">Fibronectin type-III domain-containing protein</fullName>
    </recommendedName>
</protein>
<keyword evidence="4" id="KW-1185">Reference proteome</keyword>
<comment type="caution">
    <text evidence="3">The sequence shown here is derived from an EMBL/GenBank/DDBJ whole genome shotgun (WGS) entry which is preliminary data.</text>
</comment>
<dbReference type="InterPro" id="IPR003961">
    <property type="entry name" value="FN3_dom"/>
</dbReference>
<gene>
    <name evidence="3" type="ORF">AMECASPLE_020044</name>
</gene>
<evidence type="ECO:0000256" key="1">
    <source>
        <dbReference type="ARBA" id="ARBA00022737"/>
    </source>
</evidence>
<dbReference type="Proteomes" id="UP001469553">
    <property type="component" value="Unassembled WGS sequence"/>
</dbReference>
<dbReference type="InterPro" id="IPR013783">
    <property type="entry name" value="Ig-like_fold"/>
</dbReference>
<dbReference type="SMART" id="SM00060">
    <property type="entry name" value="FN3"/>
    <property type="match status" value="1"/>
</dbReference>
<reference evidence="3 4" key="1">
    <citation type="submission" date="2021-06" db="EMBL/GenBank/DDBJ databases">
        <authorList>
            <person name="Palmer J.M."/>
        </authorList>
    </citation>
    <scope>NUCLEOTIDE SEQUENCE [LARGE SCALE GENOMIC DNA]</scope>
    <source>
        <strain evidence="3 4">AS_MEX2019</strain>
        <tissue evidence="3">Muscle</tissue>
    </source>
</reference>
<accession>A0ABV0Z1I1</accession>
<evidence type="ECO:0000313" key="3">
    <source>
        <dbReference type="EMBL" id="MEQ2299935.1"/>
    </source>
</evidence>
<dbReference type="InterPro" id="IPR036116">
    <property type="entry name" value="FN3_sf"/>
</dbReference>
<dbReference type="SUPFAM" id="SSF49265">
    <property type="entry name" value="Fibronectin type III"/>
    <property type="match status" value="1"/>
</dbReference>
<name>A0ABV0Z1I1_9TELE</name>
<organism evidence="3 4">
    <name type="scientific">Ameca splendens</name>
    <dbReference type="NCBI Taxonomy" id="208324"/>
    <lineage>
        <taxon>Eukaryota</taxon>
        <taxon>Metazoa</taxon>
        <taxon>Chordata</taxon>
        <taxon>Craniata</taxon>
        <taxon>Vertebrata</taxon>
        <taxon>Euteleostomi</taxon>
        <taxon>Actinopterygii</taxon>
        <taxon>Neopterygii</taxon>
        <taxon>Teleostei</taxon>
        <taxon>Neoteleostei</taxon>
        <taxon>Acanthomorphata</taxon>
        <taxon>Ovalentaria</taxon>
        <taxon>Atherinomorphae</taxon>
        <taxon>Cyprinodontiformes</taxon>
        <taxon>Goodeidae</taxon>
        <taxon>Ameca</taxon>
    </lineage>
</organism>
<feature type="domain" description="Fibronectin type-III" evidence="2">
    <location>
        <begin position="3"/>
        <end position="92"/>
    </location>
</feature>
<keyword evidence="1" id="KW-0677">Repeat</keyword>
<evidence type="ECO:0000259" key="2">
    <source>
        <dbReference type="PROSITE" id="PS50853"/>
    </source>
</evidence>
<dbReference type="InterPro" id="IPR050991">
    <property type="entry name" value="ECM_Regulatory_Proteins"/>
</dbReference>
<dbReference type="PANTHER" id="PTHR46708:SF13">
    <property type="entry name" value="TENASCIN-R"/>
    <property type="match status" value="1"/>
</dbReference>
<dbReference type="EMBL" id="JAHRIP010048673">
    <property type="protein sequence ID" value="MEQ2299935.1"/>
    <property type="molecule type" value="Genomic_DNA"/>
</dbReference>
<dbReference type="Pfam" id="PF00041">
    <property type="entry name" value="fn3"/>
    <property type="match status" value="1"/>
</dbReference>
<dbReference type="PROSITE" id="PS50853">
    <property type="entry name" value="FN3"/>
    <property type="match status" value="1"/>
</dbReference>
<dbReference type="PANTHER" id="PTHR46708">
    <property type="entry name" value="TENASCIN"/>
    <property type="match status" value="1"/>
</dbReference>
<sequence>MDAPVNLTGSEVNHRSALISWQPPAAEIDNYMLTYKTPDGSRKELILDAEDTWIRLEGLAESTEYTVKLQAARGLDTSAVVSTTFTTGTGFTAMCFLCLDLHCMFL</sequence>
<proteinExistence type="predicted"/>
<dbReference type="Gene3D" id="2.60.40.10">
    <property type="entry name" value="Immunoglobulins"/>
    <property type="match status" value="1"/>
</dbReference>